<gene>
    <name evidence="2" type="ORF">HNQ41_000505</name>
</gene>
<dbReference type="AlphaFoldDB" id="A0A840QLZ4"/>
<organism evidence="2 3">
    <name type="scientific">Texcoconibacillus texcoconensis</name>
    <dbReference type="NCBI Taxonomy" id="1095777"/>
    <lineage>
        <taxon>Bacteria</taxon>
        <taxon>Bacillati</taxon>
        <taxon>Bacillota</taxon>
        <taxon>Bacilli</taxon>
        <taxon>Bacillales</taxon>
        <taxon>Bacillaceae</taxon>
        <taxon>Texcoconibacillus</taxon>
    </lineage>
</organism>
<reference evidence="2 3" key="1">
    <citation type="submission" date="2020-08" db="EMBL/GenBank/DDBJ databases">
        <title>Genomic Encyclopedia of Type Strains, Phase IV (KMG-IV): sequencing the most valuable type-strain genomes for metagenomic binning, comparative biology and taxonomic classification.</title>
        <authorList>
            <person name="Goeker M."/>
        </authorList>
    </citation>
    <scope>NUCLEOTIDE SEQUENCE [LARGE SCALE GENOMIC DNA]</scope>
    <source>
        <strain evidence="2 3">DSM 24696</strain>
    </source>
</reference>
<name>A0A840QLZ4_9BACI</name>
<protein>
    <submittedName>
        <fullName evidence="2">Uncharacterized protein</fullName>
    </submittedName>
</protein>
<proteinExistence type="predicted"/>
<keyword evidence="1" id="KW-0812">Transmembrane</keyword>
<dbReference type="Proteomes" id="UP000551878">
    <property type="component" value="Unassembled WGS sequence"/>
</dbReference>
<dbReference type="RefSeq" id="WP_184662846.1">
    <property type="nucleotide sequence ID" value="NZ_JACHHB010000002.1"/>
</dbReference>
<evidence type="ECO:0000313" key="3">
    <source>
        <dbReference type="Proteomes" id="UP000551878"/>
    </source>
</evidence>
<sequence length="218" mass="24913">MSEIEEISFPEPSFQVFEFVRFSFGAQLSMAVLFLVLFMSAVFMIFLSLRSPSMRRKALLLAVPFLIVSSFPFTALMQGYMGFVDVQHAEDVQNMRENWLEAEVLPVLKDQDRKQYEVMNTTYVNPWINENGLYWIDDNSKTNDLCIHGAVLELESEDGERFNATGPLEIVSSEDAEGSFLTAYYIENGIDEILHEGLYQGKLTVPSSIFENLRLDDC</sequence>
<keyword evidence="1" id="KW-0472">Membrane</keyword>
<evidence type="ECO:0000256" key="1">
    <source>
        <dbReference type="SAM" id="Phobius"/>
    </source>
</evidence>
<accession>A0A840QLZ4</accession>
<keyword evidence="3" id="KW-1185">Reference proteome</keyword>
<comment type="caution">
    <text evidence="2">The sequence shown here is derived from an EMBL/GenBank/DDBJ whole genome shotgun (WGS) entry which is preliminary data.</text>
</comment>
<feature type="transmembrane region" description="Helical" evidence="1">
    <location>
        <begin position="24"/>
        <end position="47"/>
    </location>
</feature>
<dbReference type="EMBL" id="JACHHB010000002">
    <property type="protein sequence ID" value="MBB5172361.1"/>
    <property type="molecule type" value="Genomic_DNA"/>
</dbReference>
<feature type="transmembrane region" description="Helical" evidence="1">
    <location>
        <begin position="59"/>
        <end position="81"/>
    </location>
</feature>
<keyword evidence="1" id="KW-1133">Transmembrane helix</keyword>
<evidence type="ECO:0000313" key="2">
    <source>
        <dbReference type="EMBL" id="MBB5172361.1"/>
    </source>
</evidence>